<reference evidence="6 7" key="2">
    <citation type="journal article" date="2008" name="Nature">
        <title>The Phaeodactylum genome reveals the evolutionary history of diatom genomes.</title>
        <authorList>
            <person name="Bowler C."/>
            <person name="Allen A.E."/>
            <person name="Badger J.H."/>
            <person name="Grimwood J."/>
            <person name="Jabbari K."/>
            <person name="Kuo A."/>
            <person name="Maheswari U."/>
            <person name="Martens C."/>
            <person name="Maumus F."/>
            <person name="Otillar R.P."/>
            <person name="Rayko E."/>
            <person name="Salamov A."/>
            <person name="Vandepoele K."/>
            <person name="Beszteri B."/>
            <person name="Gruber A."/>
            <person name="Heijde M."/>
            <person name="Katinka M."/>
            <person name="Mock T."/>
            <person name="Valentin K."/>
            <person name="Verret F."/>
            <person name="Berges J.A."/>
            <person name="Brownlee C."/>
            <person name="Cadoret J.P."/>
            <person name="Chiovitti A."/>
            <person name="Choi C.J."/>
            <person name="Coesel S."/>
            <person name="De Martino A."/>
            <person name="Detter J.C."/>
            <person name="Durkin C."/>
            <person name="Falciatore A."/>
            <person name="Fournet J."/>
            <person name="Haruta M."/>
            <person name="Huysman M.J."/>
            <person name="Jenkins B.D."/>
            <person name="Jiroutova K."/>
            <person name="Jorgensen R.E."/>
            <person name="Joubert Y."/>
            <person name="Kaplan A."/>
            <person name="Kroger N."/>
            <person name="Kroth P.G."/>
            <person name="La Roche J."/>
            <person name="Lindquist E."/>
            <person name="Lommer M."/>
            <person name="Martin-Jezequel V."/>
            <person name="Lopez P.J."/>
            <person name="Lucas S."/>
            <person name="Mangogna M."/>
            <person name="McGinnis K."/>
            <person name="Medlin L.K."/>
            <person name="Montsant A."/>
            <person name="Oudot-Le Secq M.P."/>
            <person name="Napoli C."/>
            <person name="Obornik M."/>
            <person name="Parker M.S."/>
            <person name="Petit J.L."/>
            <person name="Porcel B.M."/>
            <person name="Poulsen N."/>
            <person name="Robison M."/>
            <person name="Rychlewski L."/>
            <person name="Rynearson T.A."/>
            <person name="Schmutz J."/>
            <person name="Shapiro H."/>
            <person name="Siaut M."/>
            <person name="Stanley M."/>
            <person name="Sussman M.R."/>
            <person name="Taylor A.R."/>
            <person name="Vardi A."/>
            <person name="von Dassow P."/>
            <person name="Vyverman W."/>
            <person name="Willis A."/>
            <person name="Wyrwicz L.S."/>
            <person name="Rokhsar D.S."/>
            <person name="Weissenbach J."/>
            <person name="Armbrust E.V."/>
            <person name="Green B.R."/>
            <person name="Van de Peer Y."/>
            <person name="Grigoriev I.V."/>
        </authorList>
    </citation>
    <scope>NUCLEOTIDE SEQUENCE [LARGE SCALE GENOMIC DNA]</scope>
    <source>
        <strain evidence="6 7">CCMP1335</strain>
    </source>
</reference>
<dbReference type="EMBL" id="CM000648">
    <property type="protein sequence ID" value="EED89308.1"/>
    <property type="molecule type" value="Genomic_DNA"/>
</dbReference>
<feature type="compositionally biased region" description="Basic and acidic residues" evidence="4">
    <location>
        <begin position="227"/>
        <end position="241"/>
    </location>
</feature>
<feature type="compositionally biased region" description="Basic and acidic residues" evidence="4">
    <location>
        <begin position="283"/>
        <end position="292"/>
    </location>
</feature>
<dbReference type="eggNOG" id="ENOG502SV33">
    <property type="taxonomic scope" value="Eukaryota"/>
</dbReference>
<feature type="region of interest" description="Disordered" evidence="4">
    <location>
        <begin position="1"/>
        <end position="334"/>
    </location>
</feature>
<feature type="compositionally biased region" description="Polar residues" evidence="4">
    <location>
        <begin position="946"/>
        <end position="956"/>
    </location>
</feature>
<evidence type="ECO:0000256" key="4">
    <source>
        <dbReference type="SAM" id="MobiDB-lite"/>
    </source>
</evidence>
<dbReference type="SUPFAM" id="SSF54171">
    <property type="entry name" value="DNA-binding domain"/>
    <property type="match status" value="1"/>
</dbReference>
<dbReference type="PaxDb" id="35128-Thaps24665"/>
<evidence type="ECO:0000313" key="6">
    <source>
        <dbReference type="EMBL" id="EED89308.1"/>
    </source>
</evidence>
<feature type="region of interest" description="Disordered" evidence="4">
    <location>
        <begin position="690"/>
        <end position="777"/>
    </location>
</feature>
<dbReference type="Proteomes" id="UP000001449">
    <property type="component" value="Chromosome 13"/>
</dbReference>
<dbReference type="RefSeq" id="XP_002293572.1">
    <property type="nucleotide sequence ID" value="XM_002293536.1"/>
</dbReference>
<feature type="compositionally biased region" description="Low complexity" evidence="4">
    <location>
        <begin position="316"/>
        <end position="325"/>
    </location>
</feature>
<dbReference type="InParanoid" id="B8CBF2"/>
<feature type="compositionally biased region" description="Polar residues" evidence="4">
    <location>
        <begin position="132"/>
        <end position="147"/>
    </location>
</feature>
<keyword evidence="3" id="KW-0862">Zinc</keyword>
<sequence>MADASSQPEPMEIDAAGKDDGIAIGTSEEGVTLPASLGPLSCVSSAPRDNEAAVDGPDGATNRDGVAVSGKVDGDEGSSSSAQVRPRSASTTLRVNRPSDADISKPSAVADKTNVTSDVKAGSFAVAPLQPGSPSRQTSTDTPTQMASPKPKIRIKLRVGQSPKKEAQESKSNDASVKKTPQSPPQKGNTAASVASPQDGGWLCLKCIHPNGPHKLRCGNCKGWKGGKRENFVPPNRKEGEAAATNDQQKNDENAGQVDAVNSKGNASSDDDDDDAPLTSLKSSKEVASKEPPKKKKRPSVTSSSKPPVNKLNRASSIGSTGSRSSKSHAKTKLFSGTMRSVAAAHRSRQIHVPPIGSPGLLMIPTQTLFSSFPDNDETNSSQDISKWLHNGMYLKPNTVFAQSMITGGYTLDRRKTKPHRGSSTERTVGDMFDSDVGGLYLHFPELIPTELWEKRLGDEDAQGRNKKKKKRSVAVVKSETSVAAAVVKSEDSADAQMKEADDVKAVVDAKASHLKEPVVVKGDTANEDGALKDQRLVDMVILGLRKIVGTNVNGGSSTSSIPAVKPDPSTSNLETKDALTSRKASSDLTLDDLPKFTPPYPPQTRKRCCPHEPMSFLDMLPISLTSTYPLEYVAKRRAYAKAVGAREVAIVESQEAADDIVDNKEKYEAHKEAWDRMFEYQKAQIAKREAAAMKTGENSTTNSNRATANGTDSNSVEKQGSLTNATSETVRENSGDSTAVKKGHASENIANEKKVPPPAWKKEDPMDYMPPRPEPPPPERVVQIPEIPIPPSPPPVVEYNVGEVKDSHASSETIRAPKLNFKMLQHLDPTFFLPSMEGRYFGLLSNDIADPQFTGANCPGIRGITSGGGTGLATSYVGGGRGAAGLVSGVLRGGVSSVAAVPTNATTEPKVLSSKEVPPKESPVASATDLASSIKKKKKKRPSSEGGNVSCSASDSAKKTKRVIPLATGDRNTSATEIASGSAGDDFPSGWIAKTYRRAGGETVGKTDRFWFSPGRNIRFRAKKHAMTFIDILKEPSVDGDEDKAAEVYKARGHNF</sequence>
<feature type="domain" description="RanBP2-type" evidence="5">
    <location>
        <begin position="202"/>
        <end position="221"/>
    </location>
</feature>
<dbReference type="AlphaFoldDB" id="B8CBF2"/>
<evidence type="ECO:0000256" key="1">
    <source>
        <dbReference type="ARBA" id="ARBA00022723"/>
    </source>
</evidence>
<evidence type="ECO:0000259" key="5">
    <source>
        <dbReference type="PROSITE" id="PS01358"/>
    </source>
</evidence>
<name>B8CBF2_THAPS</name>
<feature type="compositionally biased region" description="Basic and acidic residues" evidence="4">
    <location>
        <begin position="163"/>
        <end position="172"/>
    </location>
</feature>
<evidence type="ECO:0000256" key="2">
    <source>
        <dbReference type="ARBA" id="ARBA00022771"/>
    </source>
</evidence>
<feature type="compositionally biased region" description="Polar residues" evidence="4">
    <location>
        <begin position="713"/>
        <end position="729"/>
    </location>
</feature>
<protein>
    <recommendedName>
        <fullName evidence="5">RanBP2-type domain-containing protein</fullName>
    </recommendedName>
</protein>
<keyword evidence="7" id="KW-1185">Reference proteome</keyword>
<gene>
    <name evidence="6" type="ORF">THAPSDRAFT_24665</name>
</gene>
<feature type="compositionally biased region" description="Polar residues" evidence="4">
    <location>
        <begin position="77"/>
        <end position="94"/>
    </location>
</feature>
<dbReference type="PROSITE" id="PS01358">
    <property type="entry name" value="ZF_RANBP2_1"/>
    <property type="match status" value="1"/>
</dbReference>
<feature type="compositionally biased region" description="Low complexity" evidence="4">
    <location>
        <begin position="699"/>
        <end position="712"/>
    </location>
</feature>
<dbReference type="InterPro" id="IPR001876">
    <property type="entry name" value="Znf_RanBP2"/>
</dbReference>
<feature type="region of interest" description="Disordered" evidence="4">
    <location>
        <begin position="556"/>
        <end position="585"/>
    </location>
</feature>
<reference evidence="6 7" key="1">
    <citation type="journal article" date="2004" name="Science">
        <title>The genome of the diatom Thalassiosira pseudonana: ecology, evolution, and metabolism.</title>
        <authorList>
            <person name="Armbrust E.V."/>
            <person name="Berges J.A."/>
            <person name="Bowler C."/>
            <person name="Green B.R."/>
            <person name="Martinez D."/>
            <person name="Putnam N.H."/>
            <person name="Zhou S."/>
            <person name="Allen A.E."/>
            <person name="Apt K.E."/>
            <person name="Bechner M."/>
            <person name="Brzezinski M.A."/>
            <person name="Chaal B.K."/>
            <person name="Chiovitti A."/>
            <person name="Davis A.K."/>
            <person name="Demarest M.S."/>
            <person name="Detter J.C."/>
            <person name="Glavina T."/>
            <person name="Goodstein D."/>
            <person name="Hadi M.Z."/>
            <person name="Hellsten U."/>
            <person name="Hildebrand M."/>
            <person name="Jenkins B.D."/>
            <person name="Jurka J."/>
            <person name="Kapitonov V.V."/>
            <person name="Kroger N."/>
            <person name="Lau W.W."/>
            <person name="Lane T.W."/>
            <person name="Larimer F.W."/>
            <person name="Lippmeier J.C."/>
            <person name="Lucas S."/>
            <person name="Medina M."/>
            <person name="Montsant A."/>
            <person name="Obornik M."/>
            <person name="Parker M.S."/>
            <person name="Palenik B."/>
            <person name="Pazour G.J."/>
            <person name="Richardson P.M."/>
            <person name="Rynearson T.A."/>
            <person name="Saito M.A."/>
            <person name="Schwartz D.C."/>
            <person name="Thamatrakoln K."/>
            <person name="Valentin K."/>
            <person name="Vardi A."/>
            <person name="Wilkerson F.P."/>
            <person name="Rokhsar D.S."/>
        </authorList>
    </citation>
    <scope>NUCLEOTIDE SEQUENCE [LARGE SCALE GENOMIC DNA]</scope>
    <source>
        <strain evidence="6 7">CCMP1335</strain>
    </source>
</reference>
<dbReference type="KEGG" id="tps:THAPSDRAFT_24665"/>
<evidence type="ECO:0000313" key="7">
    <source>
        <dbReference type="Proteomes" id="UP000001449"/>
    </source>
</evidence>
<evidence type="ECO:0000256" key="3">
    <source>
        <dbReference type="ARBA" id="ARBA00022833"/>
    </source>
</evidence>
<feature type="compositionally biased region" description="Polar residues" evidence="4">
    <location>
        <begin position="173"/>
        <end position="196"/>
    </location>
</feature>
<dbReference type="InterPro" id="IPR016177">
    <property type="entry name" value="DNA-bd_dom_sf"/>
</dbReference>
<keyword evidence="2" id="KW-0863">Zinc-finger</keyword>
<keyword evidence="1" id="KW-0479">Metal-binding</keyword>
<feature type="compositionally biased region" description="Basic and acidic residues" evidence="4">
    <location>
        <begin position="751"/>
        <end position="766"/>
    </location>
</feature>
<dbReference type="GeneID" id="7446930"/>
<proteinExistence type="predicted"/>
<dbReference type="HOGENOM" id="CLU_289956_0_0_1"/>
<dbReference type="GO" id="GO:0008270">
    <property type="term" value="F:zinc ion binding"/>
    <property type="evidence" value="ECO:0007669"/>
    <property type="project" value="UniProtKB-KW"/>
</dbReference>
<accession>B8CBF2</accession>
<organism evidence="6 7">
    <name type="scientific">Thalassiosira pseudonana</name>
    <name type="common">Marine diatom</name>
    <name type="synonym">Cyclotella nana</name>
    <dbReference type="NCBI Taxonomy" id="35128"/>
    <lineage>
        <taxon>Eukaryota</taxon>
        <taxon>Sar</taxon>
        <taxon>Stramenopiles</taxon>
        <taxon>Ochrophyta</taxon>
        <taxon>Bacillariophyta</taxon>
        <taxon>Coscinodiscophyceae</taxon>
        <taxon>Thalassiosirophycidae</taxon>
        <taxon>Thalassiosirales</taxon>
        <taxon>Thalassiosiraceae</taxon>
        <taxon>Thalassiosira</taxon>
    </lineage>
</organism>
<feature type="region of interest" description="Disordered" evidence="4">
    <location>
        <begin position="906"/>
        <end position="964"/>
    </location>
</feature>
<dbReference type="GO" id="GO:0003677">
    <property type="term" value="F:DNA binding"/>
    <property type="evidence" value="ECO:0007669"/>
    <property type="project" value="InterPro"/>
</dbReference>